<dbReference type="InterPro" id="IPR011051">
    <property type="entry name" value="RmlC_Cupin_sf"/>
</dbReference>
<evidence type="ECO:0000313" key="3">
    <source>
        <dbReference type="EMBL" id="SHH62386.1"/>
    </source>
</evidence>
<keyword evidence="4" id="KW-1185">Reference proteome</keyword>
<accession>A0A1M5UHT2</accession>
<dbReference type="AlphaFoldDB" id="A0A1M5UHT2"/>
<dbReference type="InterPro" id="IPR051610">
    <property type="entry name" value="GPI/OXD"/>
</dbReference>
<gene>
    <name evidence="3" type="ORF">SAMN02745207_01734</name>
</gene>
<name>A0A1M5UHT2_9CLOT</name>
<dbReference type="GO" id="GO:0046872">
    <property type="term" value="F:metal ion binding"/>
    <property type="evidence" value="ECO:0007669"/>
    <property type="project" value="UniProtKB-KW"/>
</dbReference>
<dbReference type="PANTHER" id="PTHR35848">
    <property type="entry name" value="OXALATE-BINDING PROTEIN"/>
    <property type="match status" value="1"/>
</dbReference>
<evidence type="ECO:0000259" key="2">
    <source>
        <dbReference type="Pfam" id="PF07883"/>
    </source>
</evidence>
<dbReference type="Gene3D" id="2.60.120.10">
    <property type="entry name" value="Jelly Rolls"/>
    <property type="match status" value="1"/>
</dbReference>
<proteinExistence type="predicted"/>
<reference evidence="3 4" key="1">
    <citation type="submission" date="2016-11" db="EMBL/GenBank/DDBJ databases">
        <authorList>
            <person name="Jaros S."/>
            <person name="Januszkiewicz K."/>
            <person name="Wedrychowicz H."/>
        </authorList>
    </citation>
    <scope>NUCLEOTIDE SEQUENCE [LARGE SCALE GENOMIC DNA]</scope>
    <source>
        <strain evidence="3 4">DSM 8605</strain>
    </source>
</reference>
<dbReference type="InterPro" id="IPR013096">
    <property type="entry name" value="Cupin_2"/>
</dbReference>
<dbReference type="InterPro" id="IPR014710">
    <property type="entry name" value="RmlC-like_jellyroll"/>
</dbReference>
<evidence type="ECO:0000313" key="4">
    <source>
        <dbReference type="Proteomes" id="UP000184447"/>
    </source>
</evidence>
<dbReference type="SUPFAM" id="SSF51182">
    <property type="entry name" value="RmlC-like cupins"/>
    <property type="match status" value="1"/>
</dbReference>
<keyword evidence="1" id="KW-0479">Metal-binding</keyword>
<dbReference type="STRING" id="1121316.SAMN02745207_01734"/>
<dbReference type="EMBL" id="FQXM01000008">
    <property type="protein sequence ID" value="SHH62386.1"/>
    <property type="molecule type" value="Genomic_DNA"/>
</dbReference>
<evidence type="ECO:0000256" key="1">
    <source>
        <dbReference type="ARBA" id="ARBA00022723"/>
    </source>
</evidence>
<dbReference type="Pfam" id="PF07883">
    <property type="entry name" value="Cupin_2"/>
    <property type="match status" value="1"/>
</dbReference>
<dbReference type="CDD" id="cd02221">
    <property type="entry name" value="cupin_TM1287-like"/>
    <property type="match status" value="1"/>
</dbReference>
<dbReference type="Proteomes" id="UP000184447">
    <property type="component" value="Unassembled WGS sequence"/>
</dbReference>
<dbReference type="PANTHER" id="PTHR35848:SF6">
    <property type="entry name" value="CUPIN TYPE-2 DOMAIN-CONTAINING PROTEIN"/>
    <property type="match status" value="1"/>
</dbReference>
<sequence>MIKLSKEMHVDEKSNFRDGEGLISLTRVLESAQLNDKCDVYSKVTLPVGSSIGYHVHTGNTETYYILKGTALANDNGIESVLEAGDMIFTPDGSGHAIKNIGNVDLEFMALVIRS</sequence>
<organism evidence="3 4">
    <name type="scientific">Clostridium grantii DSM 8605</name>
    <dbReference type="NCBI Taxonomy" id="1121316"/>
    <lineage>
        <taxon>Bacteria</taxon>
        <taxon>Bacillati</taxon>
        <taxon>Bacillota</taxon>
        <taxon>Clostridia</taxon>
        <taxon>Eubacteriales</taxon>
        <taxon>Clostridiaceae</taxon>
        <taxon>Clostridium</taxon>
    </lineage>
</organism>
<dbReference type="RefSeq" id="WP_084133472.1">
    <property type="nucleotide sequence ID" value="NZ_FQXM01000008.1"/>
</dbReference>
<protein>
    <submittedName>
        <fullName evidence="3">Cupin domain-containing protein</fullName>
    </submittedName>
</protein>
<feature type="domain" description="Cupin type-2" evidence="2">
    <location>
        <begin position="44"/>
        <end position="110"/>
    </location>
</feature>